<feature type="transmembrane region" description="Helical" evidence="1">
    <location>
        <begin position="53"/>
        <end position="76"/>
    </location>
</feature>
<reference evidence="2" key="1">
    <citation type="journal article" date="2020" name="Nature">
        <title>Giant virus diversity and host interactions through global metagenomics.</title>
        <authorList>
            <person name="Schulz F."/>
            <person name="Roux S."/>
            <person name="Paez-Espino D."/>
            <person name="Jungbluth S."/>
            <person name="Walsh D.A."/>
            <person name="Denef V.J."/>
            <person name="McMahon K.D."/>
            <person name="Konstantinidis K.T."/>
            <person name="Eloe-Fadrosh E.A."/>
            <person name="Kyrpides N.C."/>
            <person name="Woyke T."/>
        </authorList>
    </citation>
    <scope>NUCLEOTIDE SEQUENCE</scope>
    <source>
        <strain evidence="2">GVMAG-M-3300025880-56</strain>
    </source>
</reference>
<dbReference type="AlphaFoldDB" id="A0A6C0J9I2"/>
<keyword evidence="1" id="KW-0472">Membrane</keyword>
<organism evidence="2">
    <name type="scientific">viral metagenome</name>
    <dbReference type="NCBI Taxonomy" id="1070528"/>
    <lineage>
        <taxon>unclassified sequences</taxon>
        <taxon>metagenomes</taxon>
        <taxon>organismal metagenomes</taxon>
    </lineage>
</organism>
<dbReference type="PROSITE" id="PS51257">
    <property type="entry name" value="PROKAR_LIPOPROTEIN"/>
    <property type="match status" value="1"/>
</dbReference>
<accession>A0A6C0J9I2</accession>
<feature type="transmembrane region" description="Helical" evidence="1">
    <location>
        <begin position="7"/>
        <end position="27"/>
    </location>
</feature>
<proteinExistence type="predicted"/>
<keyword evidence="1" id="KW-0812">Transmembrane</keyword>
<dbReference type="EMBL" id="MN740350">
    <property type="protein sequence ID" value="QHU01933.1"/>
    <property type="molecule type" value="Genomic_DNA"/>
</dbReference>
<evidence type="ECO:0000256" key="1">
    <source>
        <dbReference type="SAM" id="Phobius"/>
    </source>
</evidence>
<name>A0A6C0J9I2_9ZZZZ</name>
<keyword evidence="1" id="KW-1133">Transmembrane helix</keyword>
<sequence>MNKSQIFIIIYMVLFACLFIGLIFWVASIRTNANILAGGDSADPVSESVSSNISGLFAVLIIVCVLIFIIIPIYLFNEFDWGSKYIALKTGESPLGITPTSATFTNVSGDIDSFGSTFGVDAY</sequence>
<protein>
    <submittedName>
        <fullName evidence="2">Uncharacterized protein</fullName>
    </submittedName>
</protein>
<evidence type="ECO:0000313" key="2">
    <source>
        <dbReference type="EMBL" id="QHU01933.1"/>
    </source>
</evidence>